<comment type="caution">
    <text evidence="4">The sequence shown here is derived from an EMBL/GenBank/DDBJ whole genome shotgun (WGS) entry which is preliminary data.</text>
</comment>
<sequence>MTQEAVLPGQRPSRAILSIAGSDPSGGAGIQADLKTFTAIGVYGGAVITCLTAQNSVGVAACLPIAPEFVKQQIQLVLADLPVSHIKTGMLGTDAIAGAMAEALHNFSGEIICDPVLRASDGHDLFQKSADNTGLLALLNTATVLTPNLPELATLTGRHLETVQEALAAATGLLSQYPKLRAIALTGGHIREQDAEVEDFLILRQETGPEIFSVNHARITTVNTHGTGCTFASAFAAYHLLLGNDQEAFCKTVSFLDTLLRQSANLTLGQGKGPLAHHLFRGKS</sequence>
<proteinExistence type="predicted"/>
<keyword evidence="4" id="KW-0418">Kinase</keyword>
<name>A0A9X4MHT5_9BACT</name>
<dbReference type="GO" id="GO:0005829">
    <property type="term" value="C:cytosol"/>
    <property type="evidence" value="ECO:0007669"/>
    <property type="project" value="TreeGrafter"/>
</dbReference>
<evidence type="ECO:0000256" key="2">
    <source>
        <dbReference type="ARBA" id="ARBA00012135"/>
    </source>
</evidence>
<dbReference type="CDD" id="cd01169">
    <property type="entry name" value="HMPP_kinase"/>
    <property type="match status" value="1"/>
</dbReference>
<dbReference type="GO" id="GO:0009228">
    <property type="term" value="P:thiamine biosynthetic process"/>
    <property type="evidence" value="ECO:0007669"/>
    <property type="project" value="InterPro"/>
</dbReference>
<dbReference type="Gene3D" id="3.40.1190.20">
    <property type="match status" value="1"/>
</dbReference>
<dbReference type="InterPro" id="IPR004399">
    <property type="entry name" value="HMP/HMP-P_kinase_dom"/>
</dbReference>
<dbReference type="EC" id="2.7.1.49" evidence="2"/>
<dbReference type="InterPro" id="IPR029056">
    <property type="entry name" value="Ribokinase-like"/>
</dbReference>
<reference evidence="4" key="2">
    <citation type="submission" date="2022-10" db="EMBL/GenBank/DDBJ databases">
        <authorList>
            <person name="Aronson H.S."/>
        </authorList>
    </citation>
    <scope>NUCLEOTIDE SEQUENCE</scope>
    <source>
        <strain evidence="4">RS19-109</strain>
    </source>
</reference>
<evidence type="ECO:0000256" key="1">
    <source>
        <dbReference type="ARBA" id="ARBA00004948"/>
    </source>
</evidence>
<dbReference type="NCBIfam" id="TIGR00097">
    <property type="entry name" value="HMP-P_kinase"/>
    <property type="match status" value="1"/>
</dbReference>
<dbReference type="InterPro" id="IPR013749">
    <property type="entry name" value="PM/HMP-P_kinase-1"/>
</dbReference>
<keyword evidence="4" id="KW-0808">Transferase</keyword>
<gene>
    <name evidence="4" type="primary">thiD</name>
    <name evidence="4" type="ORF">OLX77_08075</name>
</gene>
<accession>A0A9X4MHT5</accession>
<evidence type="ECO:0000313" key="4">
    <source>
        <dbReference type="EMBL" id="MDG4476110.1"/>
    </source>
</evidence>
<keyword evidence="5" id="KW-1185">Reference proteome</keyword>
<dbReference type="SUPFAM" id="SSF53613">
    <property type="entry name" value="Ribokinase-like"/>
    <property type="match status" value="1"/>
</dbReference>
<dbReference type="GO" id="GO:0008972">
    <property type="term" value="F:phosphomethylpyrimidine kinase activity"/>
    <property type="evidence" value="ECO:0007669"/>
    <property type="project" value="InterPro"/>
</dbReference>
<dbReference type="GO" id="GO:0008902">
    <property type="term" value="F:hydroxymethylpyrimidine kinase activity"/>
    <property type="evidence" value="ECO:0007669"/>
    <property type="project" value="UniProtKB-EC"/>
</dbReference>
<dbReference type="RefSeq" id="WP_307633079.1">
    <property type="nucleotide sequence ID" value="NZ_JAPHEH010000001.1"/>
</dbReference>
<dbReference type="Pfam" id="PF08543">
    <property type="entry name" value="Phos_pyr_kin"/>
    <property type="match status" value="1"/>
</dbReference>
<evidence type="ECO:0000313" key="5">
    <source>
        <dbReference type="Proteomes" id="UP001154240"/>
    </source>
</evidence>
<protein>
    <recommendedName>
        <fullName evidence="2">hydroxymethylpyrimidine kinase</fullName>
        <ecNumber evidence="2">2.7.1.49</ecNumber>
    </recommendedName>
</protein>
<feature type="domain" description="Pyridoxamine kinase/Phosphomethylpyrimidine kinase" evidence="3">
    <location>
        <begin position="23"/>
        <end position="275"/>
    </location>
</feature>
<dbReference type="PANTHER" id="PTHR20858:SF17">
    <property type="entry name" value="HYDROXYMETHYLPYRIMIDINE_PHOSPHOMETHYLPYRIMIDINE KINASE THI20-RELATED"/>
    <property type="match status" value="1"/>
</dbReference>
<dbReference type="EMBL" id="JAPHEH010000001">
    <property type="protein sequence ID" value="MDG4476110.1"/>
    <property type="molecule type" value="Genomic_DNA"/>
</dbReference>
<evidence type="ECO:0000259" key="3">
    <source>
        <dbReference type="Pfam" id="PF08543"/>
    </source>
</evidence>
<organism evidence="4 5">
    <name type="scientific">Thiovibrio frasassiensis</name>
    <dbReference type="NCBI Taxonomy" id="2984131"/>
    <lineage>
        <taxon>Bacteria</taxon>
        <taxon>Pseudomonadati</taxon>
        <taxon>Thermodesulfobacteriota</taxon>
        <taxon>Desulfobulbia</taxon>
        <taxon>Desulfobulbales</taxon>
        <taxon>Thiovibrionaceae</taxon>
        <taxon>Thiovibrio</taxon>
    </lineage>
</organism>
<dbReference type="AlphaFoldDB" id="A0A9X4MHT5"/>
<reference evidence="4" key="1">
    <citation type="journal article" date="2022" name="bioRxiv">
        <title>Thiovibrio frasassiensisgen. nov., sp. nov., an autotrophic, elemental sulfur disproportionating bacterium isolated from sulfidic karst sediment, and proposal of Thiovibrionaceae fam. nov.</title>
        <authorList>
            <person name="Aronson H."/>
            <person name="Thomas C."/>
            <person name="Bhattacharyya M."/>
            <person name="Eckstein S."/>
            <person name="Jensen S."/>
            <person name="Barco R."/>
            <person name="Macalady J."/>
            <person name="Amend J."/>
        </authorList>
    </citation>
    <scope>NUCLEOTIDE SEQUENCE</scope>
    <source>
        <strain evidence="4">RS19-109</strain>
    </source>
</reference>
<comment type="pathway">
    <text evidence="1">Cofactor biosynthesis; thiamine diphosphate biosynthesis.</text>
</comment>
<dbReference type="Proteomes" id="UP001154240">
    <property type="component" value="Unassembled WGS sequence"/>
</dbReference>
<dbReference type="PANTHER" id="PTHR20858">
    <property type="entry name" value="PHOSPHOMETHYLPYRIMIDINE KINASE"/>
    <property type="match status" value="1"/>
</dbReference>